<organism evidence="1">
    <name type="scientific">hydrothermal vent metagenome</name>
    <dbReference type="NCBI Taxonomy" id="652676"/>
    <lineage>
        <taxon>unclassified sequences</taxon>
        <taxon>metagenomes</taxon>
        <taxon>ecological metagenomes</taxon>
    </lineage>
</organism>
<dbReference type="EMBL" id="CZRL01000124">
    <property type="protein sequence ID" value="CUS55254.1"/>
    <property type="molecule type" value="Genomic_DNA"/>
</dbReference>
<evidence type="ECO:0000313" key="1">
    <source>
        <dbReference type="EMBL" id="CUS55254.1"/>
    </source>
</evidence>
<reference evidence="1" key="1">
    <citation type="submission" date="2015-10" db="EMBL/GenBank/DDBJ databases">
        <authorList>
            <person name="Gilbert D.G."/>
        </authorList>
    </citation>
    <scope>NUCLEOTIDE SEQUENCE</scope>
</reference>
<accession>A0A160TYL9</accession>
<name>A0A160TYL9_9ZZZZ</name>
<gene>
    <name evidence="1" type="ORF">MGWOODY_XGa473</name>
</gene>
<sequence>MLDQVVSGRLICWIHPSQKPSHDHPYKWQRPPAETELLRSGYKQY</sequence>
<dbReference type="AlphaFoldDB" id="A0A160TYL9"/>
<protein>
    <submittedName>
        <fullName evidence="1">Uncharacterized protein</fullName>
    </submittedName>
</protein>
<proteinExistence type="predicted"/>